<sequence length="122" mass="14236">MKVKKGYFYMVTTYYMVTIYCLNNIILLSFLLENDLFKNIVAVFGAIILVFGLKKYGSSLKDINTPKFSQFFLLIRYPFIYIGTFDRNYCHGNLKTFLVILFILGLLYDLGCIVKMLSECKE</sequence>
<keyword evidence="3" id="KW-1185">Reference proteome</keyword>
<reference evidence="2 3" key="1">
    <citation type="submission" date="2011-06" db="EMBL/GenBank/DDBJ databases">
        <authorList>
            <person name="Muzny D."/>
            <person name="Qin X."/>
            <person name="Deng J."/>
            <person name="Jiang H."/>
            <person name="Liu Y."/>
            <person name="Qu J."/>
            <person name="Song X.-Z."/>
            <person name="Zhang L."/>
            <person name="Thornton R."/>
            <person name="Coyle M."/>
            <person name="Francisco L."/>
            <person name="Jackson L."/>
            <person name="Javaid M."/>
            <person name="Korchina V."/>
            <person name="Kovar C."/>
            <person name="Mata R."/>
            <person name="Mathew T."/>
            <person name="Ngo R."/>
            <person name="Nguyen L."/>
            <person name="Nguyen N."/>
            <person name="Okwuonu G."/>
            <person name="Ongeri F."/>
            <person name="Pham C."/>
            <person name="Simmons D."/>
            <person name="Wilczek-Boney K."/>
            <person name="Hale W."/>
            <person name="Jakkamsetti A."/>
            <person name="Pham P."/>
            <person name="Ruth R."/>
            <person name="San Lucas F."/>
            <person name="Warren J."/>
            <person name="Zhang J."/>
            <person name="Zhao Z."/>
            <person name="Zhou C."/>
            <person name="Zhu D."/>
            <person name="Lee S."/>
            <person name="Bess C."/>
            <person name="Blankenburg K."/>
            <person name="Forbes L."/>
            <person name="Fu Q."/>
            <person name="Gubbala S."/>
            <person name="Hirani K."/>
            <person name="Jayaseelan J.C."/>
            <person name="Lara F."/>
            <person name="Munidasa M."/>
            <person name="Palculict T."/>
            <person name="Patil S."/>
            <person name="Pu L.-L."/>
            <person name="Saada N."/>
            <person name="Tang L."/>
            <person name="Weissenberger G."/>
            <person name="Zhu Y."/>
            <person name="Hemphill L."/>
            <person name="Shang Y."/>
            <person name="Youmans B."/>
            <person name="Ayvaz T."/>
            <person name="Ross M."/>
            <person name="Santibanez J."/>
            <person name="Aqrawi P."/>
            <person name="Gross S."/>
            <person name="Joshi V."/>
            <person name="Fowler G."/>
            <person name="Nazareth L."/>
            <person name="Reid J."/>
            <person name="Worley K."/>
            <person name="Petrosino J."/>
            <person name="Highlander S."/>
            <person name="Gibbs R."/>
        </authorList>
    </citation>
    <scope>NUCLEOTIDE SEQUENCE [LARGE SCALE GENOMIC DNA]</scope>
    <source>
        <strain evidence="2 3">ATCC 29427</strain>
    </source>
</reference>
<gene>
    <name evidence="2" type="ORF">HMPREF9129_2218</name>
</gene>
<comment type="caution">
    <text evidence="2">The sequence shown here is derived from an EMBL/GenBank/DDBJ whole genome shotgun (WGS) entry which is preliminary data.</text>
</comment>
<feature type="transmembrane region" description="Helical" evidence="1">
    <location>
        <begin position="36"/>
        <end position="56"/>
    </location>
</feature>
<evidence type="ECO:0000313" key="3">
    <source>
        <dbReference type="Proteomes" id="UP000003422"/>
    </source>
</evidence>
<name>G4D738_9FIRM</name>
<keyword evidence="1" id="KW-0812">Transmembrane</keyword>
<dbReference type="EMBL" id="AGBB01000268">
    <property type="protein sequence ID" value="EGY76283.1"/>
    <property type="molecule type" value="Genomic_DNA"/>
</dbReference>
<evidence type="ECO:0000256" key="1">
    <source>
        <dbReference type="SAM" id="Phobius"/>
    </source>
</evidence>
<feature type="transmembrane region" description="Helical" evidence="1">
    <location>
        <begin position="68"/>
        <end position="85"/>
    </location>
</feature>
<dbReference type="Proteomes" id="UP000003422">
    <property type="component" value="Unassembled WGS sequence"/>
</dbReference>
<keyword evidence="1" id="KW-1133">Transmembrane helix</keyword>
<feature type="transmembrane region" description="Helical" evidence="1">
    <location>
        <begin position="7"/>
        <end position="30"/>
    </location>
</feature>
<accession>G4D738</accession>
<organism evidence="2 3">
    <name type="scientific">Peptoniphilus indolicus ATCC 29427</name>
    <dbReference type="NCBI Taxonomy" id="997350"/>
    <lineage>
        <taxon>Bacteria</taxon>
        <taxon>Bacillati</taxon>
        <taxon>Bacillota</taxon>
        <taxon>Tissierellia</taxon>
        <taxon>Tissierellales</taxon>
        <taxon>Peptoniphilaceae</taxon>
        <taxon>Peptoniphilus</taxon>
    </lineage>
</organism>
<proteinExistence type="predicted"/>
<protein>
    <submittedName>
        <fullName evidence="2">Uncharacterized protein</fullName>
    </submittedName>
</protein>
<evidence type="ECO:0000313" key="2">
    <source>
        <dbReference type="EMBL" id="EGY76283.1"/>
    </source>
</evidence>
<feature type="transmembrane region" description="Helical" evidence="1">
    <location>
        <begin position="97"/>
        <end position="117"/>
    </location>
</feature>
<keyword evidence="1" id="KW-0472">Membrane</keyword>
<dbReference type="HOGENOM" id="CLU_2024530_0_0_9"/>
<dbReference type="AlphaFoldDB" id="G4D738"/>